<dbReference type="SUPFAM" id="SSF56601">
    <property type="entry name" value="beta-lactamase/transpeptidase-like"/>
    <property type="match status" value="1"/>
</dbReference>
<comment type="caution">
    <text evidence="3">The sequence shown here is derived from an EMBL/GenBank/DDBJ whole genome shotgun (WGS) entry which is preliminary data.</text>
</comment>
<protein>
    <recommendedName>
        <fullName evidence="2">Beta-lactamase-related domain-containing protein</fullName>
    </recommendedName>
</protein>
<sequence length="340" mass="38067">MDENSVFDLASVSKLFTCIAILQLCERKKIALSSTIGSIDKRFMPITDVTIAELLSFRTALQTTSRIDTAENAEEAQKLLFDIRPGPAPKKKFYTDMGAMVLKYVVESASGLSYWEYLRQNILLPLGMEHTYADVPQELLSNTVCYNYERTVAAGRHCVDIDCPAGTIHDPKARLLRTLESGPFGHAGLFSTLPDMTRLANGLLQNALFSRETLLSIGVNRTGSALAEGGYSQYMGYLCYSKHPVQTFSEVPASFGERTIALNGFTGNHFSVEPDQNRYMILLANRIHNRVTVLTGRADPNEHTETVLWDDGKEYVVSQNFVYMKDKYLKNTLGELLKEY</sequence>
<organism evidence="3">
    <name type="scientific">bioreactor metagenome</name>
    <dbReference type="NCBI Taxonomy" id="1076179"/>
    <lineage>
        <taxon>unclassified sequences</taxon>
        <taxon>metagenomes</taxon>
        <taxon>ecological metagenomes</taxon>
    </lineage>
</organism>
<dbReference type="EMBL" id="VSSQ01030999">
    <property type="protein sequence ID" value="MPM81730.1"/>
    <property type="molecule type" value="Genomic_DNA"/>
</dbReference>
<dbReference type="GO" id="GO:0016787">
    <property type="term" value="F:hydrolase activity"/>
    <property type="evidence" value="ECO:0007669"/>
    <property type="project" value="UniProtKB-KW"/>
</dbReference>
<dbReference type="InterPro" id="IPR012338">
    <property type="entry name" value="Beta-lactam/transpept-like"/>
</dbReference>
<evidence type="ECO:0000259" key="2">
    <source>
        <dbReference type="Pfam" id="PF00144"/>
    </source>
</evidence>
<dbReference type="PANTHER" id="PTHR43283">
    <property type="entry name" value="BETA-LACTAMASE-RELATED"/>
    <property type="match status" value="1"/>
</dbReference>
<evidence type="ECO:0000256" key="1">
    <source>
        <dbReference type="ARBA" id="ARBA00022801"/>
    </source>
</evidence>
<proteinExistence type="predicted"/>
<accession>A0A645CX40</accession>
<dbReference type="InterPro" id="IPR050789">
    <property type="entry name" value="Diverse_Enzym_Activities"/>
</dbReference>
<gene>
    <name evidence="3" type="ORF">SDC9_128787</name>
</gene>
<dbReference type="PANTHER" id="PTHR43283:SF11">
    <property type="entry name" value="BETA-LACTAMASE-RELATED DOMAIN-CONTAINING PROTEIN"/>
    <property type="match status" value="1"/>
</dbReference>
<keyword evidence="1" id="KW-0378">Hydrolase</keyword>
<dbReference type="InterPro" id="IPR001466">
    <property type="entry name" value="Beta-lactam-related"/>
</dbReference>
<evidence type="ECO:0000313" key="3">
    <source>
        <dbReference type="EMBL" id="MPM81730.1"/>
    </source>
</evidence>
<feature type="domain" description="Beta-lactamase-related" evidence="2">
    <location>
        <begin position="1"/>
        <end position="289"/>
    </location>
</feature>
<reference evidence="3" key="1">
    <citation type="submission" date="2019-08" db="EMBL/GenBank/DDBJ databases">
        <authorList>
            <person name="Kucharzyk K."/>
            <person name="Murdoch R.W."/>
            <person name="Higgins S."/>
            <person name="Loffler F."/>
        </authorList>
    </citation>
    <scope>NUCLEOTIDE SEQUENCE</scope>
</reference>
<dbReference type="AlphaFoldDB" id="A0A645CX40"/>
<name>A0A645CX40_9ZZZZ</name>
<dbReference type="Pfam" id="PF00144">
    <property type="entry name" value="Beta-lactamase"/>
    <property type="match status" value="1"/>
</dbReference>
<dbReference type="Gene3D" id="3.40.710.10">
    <property type="entry name" value="DD-peptidase/beta-lactamase superfamily"/>
    <property type="match status" value="1"/>
</dbReference>